<evidence type="ECO:0000256" key="4">
    <source>
        <dbReference type="PROSITE-ProRule" id="PRU00335"/>
    </source>
</evidence>
<feature type="DNA-binding region" description="H-T-H motif" evidence="4">
    <location>
        <begin position="30"/>
        <end position="49"/>
    </location>
</feature>
<evidence type="ECO:0000313" key="6">
    <source>
        <dbReference type="EMBL" id="RAK34436.1"/>
    </source>
</evidence>
<feature type="domain" description="HTH tetR-type" evidence="5">
    <location>
        <begin position="7"/>
        <end position="67"/>
    </location>
</feature>
<dbReference type="Proteomes" id="UP000249341">
    <property type="component" value="Unassembled WGS sequence"/>
</dbReference>
<organism evidence="6 7">
    <name type="scientific">Actinoplanes lutulentus</name>
    <dbReference type="NCBI Taxonomy" id="1287878"/>
    <lineage>
        <taxon>Bacteria</taxon>
        <taxon>Bacillati</taxon>
        <taxon>Actinomycetota</taxon>
        <taxon>Actinomycetes</taxon>
        <taxon>Micromonosporales</taxon>
        <taxon>Micromonosporaceae</taxon>
        <taxon>Actinoplanes</taxon>
    </lineage>
</organism>
<dbReference type="InterPro" id="IPR036271">
    <property type="entry name" value="Tet_transcr_reg_TetR-rel_C_sf"/>
</dbReference>
<dbReference type="PANTHER" id="PTHR30055:SF220">
    <property type="entry name" value="TETR-FAMILY REGULATORY PROTEIN"/>
    <property type="match status" value="1"/>
</dbReference>
<dbReference type="PANTHER" id="PTHR30055">
    <property type="entry name" value="HTH-TYPE TRANSCRIPTIONAL REGULATOR RUTR"/>
    <property type="match status" value="1"/>
</dbReference>
<evidence type="ECO:0000313" key="7">
    <source>
        <dbReference type="Proteomes" id="UP000249341"/>
    </source>
</evidence>
<comment type="caution">
    <text evidence="6">The sequence shown here is derived from an EMBL/GenBank/DDBJ whole genome shotgun (WGS) entry which is preliminary data.</text>
</comment>
<dbReference type="InterPro" id="IPR001647">
    <property type="entry name" value="HTH_TetR"/>
</dbReference>
<reference evidence="6 7" key="1">
    <citation type="submission" date="2018-06" db="EMBL/GenBank/DDBJ databases">
        <title>Genomic Encyclopedia of Type Strains, Phase III (KMG-III): the genomes of soil and plant-associated and newly described type strains.</title>
        <authorList>
            <person name="Whitman W."/>
        </authorList>
    </citation>
    <scope>NUCLEOTIDE SEQUENCE [LARGE SCALE GENOMIC DNA]</scope>
    <source>
        <strain evidence="6 7">CGMCC 4.7090</strain>
    </source>
</reference>
<evidence type="ECO:0000256" key="1">
    <source>
        <dbReference type="ARBA" id="ARBA00023015"/>
    </source>
</evidence>
<keyword evidence="2 4" id="KW-0238">DNA-binding</keyword>
<dbReference type="Pfam" id="PF13305">
    <property type="entry name" value="TetR_C_33"/>
    <property type="match status" value="1"/>
</dbReference>
<dbReference type="Gene3D" id="1.10.357.10">
    <property type="entry name" value="Tetracycline Repressor, domain 2"/>
    <property type="match status" value="1"/>
</dbReference>
<accession>A0A327Z910</accession>
<dbReference type="SUPFAM" id="SSF48498">
    <property type="entry name" value="Tetracyclin repressor-like, C-terminal domain"/>
    <property type="match status" value="1"/>
</dbReference>
<sequence length="191" mass="20492">MSPYHHGNLRAELLERAWEVVDRDGLDGLSLRGLSRDIGVSHGASARHFKDRQTLLDALARAGFTRLNAAISTAEAGSFADRLRAAGRAYVSFAVAHPRILDLMYDAKHHPDASAELVDLSHTSMQELIAMISAAQEAGEARAGDAKQLALIVFANVHGVATLATDDLLDGVPWEEAAALTIDFAWRGIAA</sequence>
<dbReference type="GO" id="GO:0000976">
    <property type="term" value="F:transcription cis-regulatory region binding"/>
    <property type="evidence" value="ECO:0007669"/>
    <property type="project" value="TreeGrafter"/>
</dbReference>
<name>A0A327Z910_9ACTN</name>
<dbReference type="InterPro" id="IPR009057">
    <property type="entry name" value="Homeodomain-like_sf"/>
</dbReference>
<dbReference type="RefSeq" id="WP_220091390.1">
    <property type="nucleotide sequence ID" value="NZ_JACHWI010000011.1"/>
</dbReference>
<keyword evidence="7" id="KW-1185">Reference proteome</keyword>
<dbReference type="InterPro" id="IPR050109">
    <property type="entry name" value="HTH-type_TetR-like_transc_reg"/>
</dbReference>
<evidence type="ECO:0000256" key="2">
    <source>
        <dbReference type="ARBA" id="ARBA00023125"/>
    </source>
</evidence>
<dbReference type="InterPro" id="IPR025996">
    <property type="entry name" value="MT1864/Rv1816-like_C"/>
</dbReference>
<keyword evidence="3" id="KW-0804">Transcription</keyword>
<protein>
    <submittedName>
        <fullName evidence="6">TetR family transcriptional regulator</fullName>
    </submittedName>
</protein>
<keyword evidence="1" id="KW-0805">Transcription regulation</keyword>
<gene>
    <name evidence="6" type="ORF">B0I29_11135</name>
</gene>
<proteinExistence type="predicted"/>
<dbReference type="EMBL" id="QLMJ01000011">
    <property type="protein sequence ID" value="RAK34436.1"/>
    <property type="molecule type" value="Genomic_DNA"/>
</dbReference>
<dbReference type="GO" id="GO:0003700">
    <property type="term" value="F:DNA-binding transcription factor activity"/>
    <property type="evidence" value="ECO:0007669"/>
    <property type="project" value="TreeGrafter"/>
</dbReference>
<dbReference type="AlphaFoldDB" id="A0A327Z910"/>
<evidence type="ECO:0000259" key="5">
    <source>
        <dbReference type="PROSITE" id="PS50977"/>
    </source>
</evidence>
<evidence type="ECO:0000256" key="3">
    <source>
        <dbReference type="ARBA" id="ARBA00023163"/>
    </source>
</evidence>
<dbReference type="PROSITE" id="PS50977">
    <property type="entry name" value="HTH_TETR_2"/>
    <property type="match status" value="1"/>
</dbReference>
<dbReference type="SUPFAM" id="SSF46689">
    <property type="entry name" value="Homeodomain-like"/>
    <property type="match status" value="1"/>
</dbReference>